<keyword evidence="12" id="KW-0472">Membrane</keyword>
<comment type="subcellular location">
    <subcellularLocation>
        <location evidence="2">Membrane</location>
    </subcellularLocation>
</comment>
<dbReference type="EMBL" id="QRPE01000013">
    <property type="protein sequence ID" value="RHL92545.1"/>
    <property type="molecule type" value="Genomic_DNA"/>
</dbReference>
<evidence type="ECO:0000256" key="11">
    <source>
        <dbReference type="ARBA" id="ARBA00023012"/>
    </source>
</evidence>
<dbReference type="PANTHER" id="PTHR43711">
    <property type="entry name" value="TWO-COMPONENT HISTIDINE KINASE"/>
    <property type="match status" value="1"/>
</dbReference>
<evidence type="ECO:0000256" key="8">
    <source>
        <dbReference type="ARBA" id="ARBA00022777"/>
    </source>
</evidence>
<dbReference type="InterPro" id="IPR004358">
    <property type="entry name" value="Sig_transdc_His_kin-like_C"/>
</dbReference>
<evidence type="ECO:0000256" key="4">
    <source>
        <dbReference type="ARBA" id="ARBA00022553"/>
    </source>
</evidence>
<dbReference type="Gene3D" id="3.30.450.20">
    <property type="entry name" value="PAS domain"/>
    <property type="match status" value="1"/>
</dbReference>
<dbReference type="Gene3D" id="1.10.287.130">
    <property type="match status" value="1"/>
</dbReference>
<evidence type="ECO:0000256" key="7">
    <source>
        <dbReference type="ARBA" id="ARBA00022741"/>
    </source>
</evidence>
<evidence type="ECO:0000256" key="10">
    <source>
        <dbReference type="ARBA" id="ARBA00022989"/>
    </source>
</evidence>
<dbReference type="PANTHER" id="PTHR43711:SF31">
    <property type="entry name" value="HISTIDINE KINASE"/>
    <property type="match status" value="1"/>
</dbReference>
<keyword evidence="8 13" id="KW-0418">Kinase</keyword>
<evidence type="ECO:0000256" key="2">
    <source>
        <dbReference type="ARBA" id="ARBA00004370"/>
    </source>
</evidence>
<evidence type="ECO:0000256" key="9">
    <source>
        <dbReference type="ARBA" id="ARBA00022840"/>
    </source>
</evidence>
<dbReference type="SUPFAM" id="SSF55785">
    <property type="entry name" value="PYP-like sensor domain (PAS domain)"/>
    <property type="match status" value="1"/>
</dbReference>
<keyword evidence="11" id="KW-0902">Two-component regulatory system</keyword>
<evidence type="ECO:0000256" key="12">
    <source>
        <dbReference type="ARBA" id="ARBA00023136"/>
    </source>
</evidence>
<dbReference type="GO" id="GO:0005524">
    <property type="term" value="F:ATP binding"/>
    <property type="evidence" value="ECO:0007669"/>
    <property type="project" value="UniProtKB-KW"/>
</dbReference>
<dbReference type="InterPro" id="IPR013656">
    <property type="entry name" value="PAS_4"/>
</dbReference>
<dbReference type="InterPro" id="IPR003661">
    <property type="entry name" value="HisK_dim/P_dom"/>
</dbReference>
<dbReference type="SMART" id="SM00388">
    <property type="entry name" value="HisKA"/>
    <property type="match status" value="1"/>
</dbReference>
<keyword evidence="10" id="KW-1133">Transmembrane helix</keyword>
<proteinExistence type="predicted"/>
<dbReference type="SUPFAM" id="SSF55874">
    <property type="entry name" value="ATPase domain of HSP90 chaperone/DNA topoisomerase II/histidine kinase"/>
    <property type="match status" value="1"/>
</dbReference>
<dbReference type="Pfam" id="PF08448">
    <property type="entry name" value="PAS_4"/>
    <property type="match status" value="1"/>
</dbReference>
<dbReference type="Proteomes" id="UP000285013">
    <property type="component" value="Unassembled WGS sequence"/>
</dbReference>
<dbReference type="SMART" id="SM00387">
    <property type="entry name" value="HATPase_c"/>
    <property type="match status" value="1"/>
</dbReference>
<dbReference type="InterPro" id="IPR005467">
    <property type="entry name" value="His_kinase_dom"/>
</dbReference>
<dbReference type="EC" id="2.7.13.3" evidence="3"/>
<dbReference type="PRINTS" id="PR00344">
    <property type="entry name" value="BCTRLSENSOR"/>
</dbReference>
<dbReference type="InterPro" id="IPR000014">
    <property type="entry name" value="PAS"/>
</dbReference>
<name>A0A415N8G5_9BACE</name>
<comment type="catalytic activity">
    <reaction evidence="1">
        <text>ATP + protein L-histidine = ADP + protein N-phospho-L-histidine.</text>
        <dbReference type="EC" id="2.7.13.3"/>
    </reaction>
</comment>
<sequence length="507" mass="58119">MLVSLFGEIQVFLLLSIIFVGFLYWINRKYKSFNKQIIKAIDIPVYLISKQGIVLKLLNEPTEKTNLLPLNNLGKLDLRNLVIDAKEYQKHIALLQKVLETRVSASLIVKIKVESGKELYVSVRMVYLNRERVIAFARNITESETQRQENEKYRYFLESILENLPIATTVKDKNKKGLYLIWNKKASEMIGIPAEKIVGHHESEFNHLMPDNFIRETDKQVIETGLPQSYIKHFSNSKGQKYTLSFHKTLVSYNKGQERWIVSSALDITELLEAKEKAEESNKLKSAFLANMSHEIRTPLNAIVGFSSILSEYIQEEDAKEYVHIIEENNQLLLQLINDILDISRIEAGILEFIEENMDVNASLYEIKAIAELKVSPKIEIHLLPGLETCVIHTVPHRVKQVINNYVSNAIKHTEAGHIDIGYYTPQEGYIRFFVRDTGTGIPTENQKHIFERFVKLDSFKQGTGLGLSICTIIAEKMNGKLGVNSTLGKGSEFWFEIPYVPVEMQE</sequence>
<gene>
    <name evidence="13" type="ORF">DWZ95_12165</name>
</gene>
<comment type="caution">
    <text evidence="13">The sequence shown here is derived from an EMBL/GenBank/DDBJ whole genome shotgun (WGS) entry which is preliminary data.</text>
</comment>
<dbReference type="InterPro" id="IPR050736">
    <property type="entry name" value="Sensor_HK_Regulatory"/>
</dbReference>
<dbReference type="AlphaFoldDB" id="A0A415N8G5"/>
<dbReference type="PROSITE" id="PS50109">
    <property type="entry name" value="HIS_KIN"/>
    <property type="match status" value="1"/>
</dbReference>
<dbReference type="GeneID" id="26161461"/>
<evidence type="ECO:0000256" key="6">
    <source>
        <dbReference type="ARBA" id="ARBA00022692"/>
    </source>
</evidence>
<keyword evidence="4" id="KW-0597">Phosphoprotein</keyword>
<dbReference type="GO" id="GO:0016020">
    <property type="term" value="C:membrane"/>
    <property type="evidence" value="ECO:0007669"/>
    <property type="project" value="UniProtKB-SubCell"/>
</dbReference>
<keyword evidence="6" id="KW-0812">Transmembrane</keyword>
<evidence type="ECO:0000313" key="13">
    <source>
        <dbReference type="EMBL" id="RHL92545.1"/>
    </source>
</evidence>
<keyword evidence="9" id="KW-0067">ATP-binding</keyword>
<keyword evidence="7" id="KW-0547">Nucleotide-binding</keyword>
<evidence type="ECO:0000256" key="1">
    <source>
        <dbReference type="ARBA" id="ARBA00000085"/>
    </source>
</evidence>
<dbReference type="Gene3D" id="3.30.565.10">
    <property type="entry name" value="Histidine kinase-like ATPase, C-terminal domain"/>
    <property type="match status" value="1"/>
</dbReference>
<dbReference type="Pfam" id="PF00512">
    <property type="entry name" value="HisKA"/>
    <property type="match status" value="1"/>
</dbReference>
<reference evidence="13 14" key="1">
    <citation type="submission" date="2018-08" db="EMBL/GenBank/DDBJ databases">
        <title>A genome reference for cultivated species of the human gut microbiota.</title>
        <authorList>
            <person name="Zou Y."/>
            <person name="Xue W."/>
            <person name="Luo G."/>
        </authorList>
    </citation>
    <scope>NUCLEOTIDE SEQUENCE [LARGE SCALE GENOMIC DNA]</scope>
    <source>
        <strain evidence="13 14">AF36-16BH</strain>
    </source>
</reference>
<dbReference type="NCBIfam" id="TIGR00229">
    <property type="entry name" value="sensory_box"/>
    <property type="match status" value="1"/>
</dbReference>
<evidence type="ECO:0000313" key="14">
    <source>
        <dbReference type="Proteomes" id="UP000285013"/>
    </source>
</evidence>
<dbReference type="SUPFAM" id="SSF47384">
    <property type="entry name" value="Homodimeric domain of signal transducing histidine kinase"/>
    <property type="match status" value="1"/>
</dbReference>
<organism evidence="13 14">
    <name type="scientific">Bacteroides intestinalis</name>
    <dbReference type="NCBI Taxonomy" id="329854"/>
    <lineage>
        <taxon>Bacteria</taxon>
        <taxon>Pseudomonadati</taxon>
        <taxon>Bacteroidota</taxon>
        <taxon>Bacteroidia</taxon>
        <taxon>Bacteroidales</taxon>
        <taxon>Bacteroidaceae</taxon>
        <taxon>Bacteroides</taxon>
    </lineage>
</organism>
<accession>A0A415N8G5</accession>
<dbReference type="CDD" id="cd00130">
    <property type="entry name" value="PAS"/>
    <property type="match status" value="1"/>
</dbReference>
<dbReference type="FunFam" id="1.10.287.130:FF:000004">
    <property type="entry name" value="Ethylene receptor 1"/>
    <property type="match status" value="1"/>
</dbReference>
<dbReference type="GO" id="GO:0000155">
    <property type="term" value="F:phosphorelay sensor kinase activity"/>
    <property type="evidence" value="ECO:0007669"/>
    <property type="project" value="InterPro"/>
</dbReference>
<protein>
    <recommendedName>
        <fullName evidence="3">histidine kinase</fullName>
        <ecNumber evidence="3">2.7.13.3</ecNumber>
    </recommendedName>
</protein>
<dbReference type="InterPro" id="IPR036097">
    <property type="entry name" value="HisK_dim/P_sf"/>
</dbReference>
<dbReference type="CDD" id="cd00082">
    <property type="entry name" value="HisKA"/>
    <property type="match status" value="1"/>
</dbReference>
<dbReference type="InterPro" id="IPR003594">
    <property type="entry name" value="HATPase_dom"/>
</dbReference>
<evidence type="ECO:0000256" key="3">
    <source>
        <dbReference type="ARBA" id="ARBA00012438"/>
    </source>
</evidence>
<dbReference type="Pfam" id="PF02518">
    <property type="entry name" value="HATPase_c"/>
    <property type="match status" value="1"/>
</dbReference>
<dbReference type="PROSITE" id="PS50112">
    <property type="entry name" value="PAS"/>
    <property type="match status" value="1"/>
</dbReference>
<evidence type="ECO:0000256" key="5">
    <source>
        <dbReference type="ARBA" id="ARBA00022679"/>
    </source>
</evidence>
<keyword evidence="5" id="KW-0808">Transferase</keyword>
<dbReference type="InterPro" id="IPR036890">
    <property type="entry name" value="HATPase_C_sf"/>
</dbReference>
<dbReference type="InterPro" id="IPR035965">
    <property type="entry name" value="PAS-like_dom_sf"/>
</dbReference>
<dbReference type="RefSeq" id="WP_007666446.1">
    <property type="nucleotide sequence ID" value="NZ_JBDMMW010000003.1"/>
</dbReference>